<gene>
    <name evidence="1" type="ORF">IQ276_12205</name>
</gene>
<protein>
    <submittedName>
        <fullName evidence="1">Uncharacterized protein</fullName>
    </submittedName>
</protein>
<keyword evidence="2" id="KW-1185">Reference proteome</keyword>
<evidence type="ECO:0000313" key="2">
    <source>
        <dbReference type="Proteomes" id="UP000622533"/>
    </source>
</evidence>
<dbReference type="AlphaFoldDB" id="A0A8J6ZWR4"/>
<sequence>MSSGSSGRYQSRLFNFVHQQSRRLTQQWEYTFRHLQVATKWGVELLLYPVYLLLQSSESDAKTLHTKEPQSRLNLPSNDTDFQPEIDLSVDTPIENVLETVYYLSSQEAIATPEKTSQPFNSLGFLGFFWQKSIPKNSTNNTNIIHSSTITDNSAASIESSQPENALKRHLAVVRGIATNLLNLNLVLVTTENEILDILTPQQQAKLEDRIISEVANYWQCWRLAEAKKEKELLPKIDSLLAKLTGKDTVKIPILAQGISNNLVDSSKIFTFLDLAIAKVESNALIPVQQRSQEIVQTAQTQLNIFIYGKEQLTAKGEIAVNPDNLETHTLNFQALIEAALNYFFGVGTRKTLESTTADEQSSRVLFHRPKKALSESRELQNQDLTDDPWLAWGDLFGDTETLADKPITLSENTTPALASSLSTGLSWPKNWTPQQPKAKSDLVQRKKTTRHLASIPKTSAKVTSVKQTEGIISQYNSENHKGEIFQQQFYQSTEVEAQPDWIETKVTATGYEKHPLEKVLEWLDFVMLWLEEIFVKTFQSLQRVWQGK</sequence>
<accession>A0A8J6ZWR4</accession>
<evidence type="ECO:0000313" key="1">
    <source>
        <dbReference type="EMBL" id="MBE9023164.1"/>
    </source>
</evidence>
<reference evidence="1" key="1">
    <citation type="submission" date="2020-10" db="EMBL/GenBank/DDBJ databases">
        <authorList>
            <person name="Castelo-Branco R."/>
            <person name="Eusebio N."/>
            <person name="Adriana R."/>
            <person name="Vieira A."/>
            <person name="Brugerolle De Fraissinette N."/>
            <person name="Rezende De Castro R."/>
            <person name="Schneider M.P."/>
            <person name="Vasconcelos V."/>
            <person name="Leao P.N."/>
        </authorList>
    </citation>
    <scope>NUCLEOTIDE SEQUENCE</scope>
    <source>
        <strain evidence="1">LEGE 12446</strain>
    </source>
</reference>
<comment type="caution">
    <text evidence="1">The sequence shown here is derived from an EMBL/GenBank/DDBJ whole genome shotgun (WGS) entry which is preliminary data.</text>
</comment>
<organism evidence="1 2">
    <name type="scientific">Desmonostoc muscorum LEGE 12446</name>
    <dbReference type="NCBI Taxonomy" id="1828758"/>
    <lineage>
        <taxon>Bacteria</taxon>
        <taxon>Bacillati</taxon>
        <taxon>Cyanobacteriota</taxon>
        <taxon>Cyanophyceae</taxon>
        <taxon>Nostocales</taxon>
        <taxon>Nostocaceae</taxon>
        <taxon>Desmonostoc</taxon>
    </lineage>
</organism>
<dbReference type="EMBL" id="JADEXS010000136">
    <property type="protein sequence ID" value="MBE9023164.1"/>
    <property type="molecule type" value="Genomic_DNA"/>
</dbReference>
<name>A0A8J6ZWR4_DESMC</name>
<proteinExistence type="predicted"/>
<dbReference type="RefSeq" id="WP_193916636.1">
    <property type="nucleotide sequence ID" value="NZ_JADEXS020000001.1"/>
</dbReference>
<dbReference type="Proteomes" id="UP000622533">
    <property type="component" value="Unassembled WGS sequence"/>
</dbReference>